<dbReference type="Gene3D" id="1.10.630.10">
    <property type="entry name" value="Cytochrome P450"/>
    <property type="match status" value="1"/>
</dbReference>
<evidence type="ECO:0000313" key="3">
    <source>
        <dbReference type="Proteomes" id="UP001418637"/>
    </source>
</evidence>
<dbReference type="SUPFAM" id="SSF48264">
    <property type="entry name" value="Cytochrome P450"/>
    <property type="match status" value="1"/>
</dbReference>
<comment type="caution">
    <text evidence="2">The sequence shown here is derived from an EMBL/GenBank/DDBJ whole genome shotgun (WGS) entry which is preliminary data.</text>
</comment>
<dbReference type="Proteomes" id="UP001418637">
    <property type="component" value="Unassembled WGS sequence"/>
</dbReference>
<dbReference type="InterPro" id="IPR036396">
    <property type="entry name" value="Cyt_P450_sf"/>
</dbReference>
<dbReference type="PRINTS" id="PR00385">
    <property type="entry name" value="P450"/>
</dbReference>
<accession>A0ABV0BGG0</accession>
<keyword evidence="3" id="KW-1185">Reference proteome</keyword>
<dbReference type="InterPro" id="IPR001128">
    <property type="entry name" value="Cyt_P450"/>
</dbReference>
<organism evidence="2 3">
    <name type="scientific">Hohaiivirga grylli</name>
    <dbReference type="NCBI Taxonomy" id="3133970"/>
    <lineage>
        <taxon>Bacteria</taxon>
        <taxon>Pseudomonadati</taxon>
        <taxon>Pseudomonadota</taxon>
        <taxon>Alphaproteobacteria</taxon>
        <taxon>Hyphomicrobiales</taxon>
        <taxon>Methylobacteriaceae</taxon>
        <taxon>Hohaiivirga</taxon>
    </lineage>
</organism>
<evidence type="ECO:0000256" key="1">
    <source>
        <dbReference type="ARBA" id="ARBA00010617"/>
    </source>
</evidence>
<dbReference type="PRINTS" id="PR00463">
    <property type="entry name" value="EP450I"/>
</dbReference>
<evidence type="ECO:0000313" key="2">
    <source>
        <dbReference type="EMBL" id="MEN3930057.1"/>
    </source>
</evidence>
<dbReference type="InterPro" id="IPR050121">
    <property type="entry name" value="Cytochrome_P450_monoxygenase"/>
</dbReference>
<dbReference type="EMBL" id="JBBYXI010000001">
    <property type="protein sequence ID" value="MEN3930057.1"/>
    <property type="molecule type" value="Genomic_DNA"/>
</dbReference>
<dbReference type="RefSeq" id="WP_346336031.1">
    <property type="nucleotide sequence ID" value="NZ_JBBYXI010000001.1"/>
</dbReference>
<comment type="similarity">
    <text evidence="1">Belongs to the cytochrome P450 family.</text>
</comment>
<proteinExistence type="inferred from homology"/>
<gene>
    <name evidence="2" type="ORF">WJT86_03155</name>
</gene>
<dbReference type="PANTHER" id="PTHR24305">
    <property type="entry name" value="CYTOCHROME P450"/>
    <property type="match status" value="1"/>
</dbReference>
<sequence>MFEAGDLCTALYDLARKHNGENREVVVNGIPILIIQRFEDADYILRLNADNYIKNMAWFRQVMGPSRMSENGEAWQLRMEISQPYFSKFDRNACFAFAQEAAQDTIQEMAQASTAGATVLNDIHLRKLSATVALRLFFGMSIDEAGLDLEDLAEMMEYGSQYAFVPRGETNERYQQTISKLPALRHRVLKSLEKFRTIQADPNTMLADLQAAQRDKTNGFTQEHELVTLFAASTETTGASLGWACYLLAKYPDIQQLIRNEVRALRGAGQFDWEHIKNLRPLQNFISETLRLYPPTPVIAKLAVADDMINGIPIKAHQNILVSFVGIQMDQRMRRDPWQMDISDTYAACPVSGRTTSFSMGPRICGGKHFALVELAAFICTFVERAELELTSDAPPHFLWKSQMLHKGGQPVRISTL</sequence>
<dbReference type="Pfam" id="PF00067">
    <property type="entry name" value="p450"/>
    <property type="match status" value="1"/>
</dbReference>
<name>A0ABV0BGG0_9HYPH</name>
<dbReference type="CDD" id="cd00302">
    <property type="entry name" value="cytochrome_P450"/>
    <property type="match status" value="1"/>
</dbReference>
<protein>
    <submittedName>
        <fullName evidence="2">Cytochrome P450</fullName>
    </submittedName>
</protein>
<dbReference type="PANTHER" id="PTHR24305:SF166">
    <property type="entry name" value="CYTOCHROME P450 12A4, MITOCHONDRIAL-RELATED"/>
    <property type="match status" value="1"/>
</dbReference>
<dbReference type="InterPro" id="IPR002401">
    <property type="entry name" value="Cyt_P450_E_grp-I"/>
</dbReference>
<reference evidence="2 3" key="1">
    <citation type="submission" date="2024-04" db="EMBL/GenBank/DDBJ databases">
        <title>A novel species isolated from cricket.</title>
        <authorList>
            <person name="Wang H.-C."/>
        </authorList>
    </citation>
    <scope>NUCLEOTIDE SEQUENCE [LARGE SCALE GENOMIC DNA]</scope>
    <source>
        <strain evidence="2 3">WL0021</strain>
    </source>
</reference>